<evidence type="ECO:0000256" key="1">
    <source>
        <dbReference type="ARBA" id="ARBA00022737"/>
    </source>
</evidence>
<protein>
    <submittedName>
        <fullName evidence="3">Tetratricopeptide repeat protein 38</fullName>
    </submittedName>
</protein>
<evidence type="ECO:0000313" key="3">
    <source>
        <dbReference type="EMBL" id="PFX14869.1"/>
    </source>
</evidence>
<sequence length="180" mass="20255">MYAFGLIETGFYRQAEKHALKVGKRCLAGAMLDLVDASSLLCRLQMEGVDANDRWRELFHLRESHTDDHILVFNAVHMLMCTLGAKKEDATLNLLMSLRDYVRNGSGTNCEVSREVGLALCEAFEQADKGNFDRAVDILNPLRYDVVDIGASNAQQDIFNLFLIHAALHSSLKEHHHLAR</sequence>
<keyword evidence="4" id="KW-1185">Reference proteome</keyword>
<proteinExistence type="predicted"/>
<dbReference type="PANTHER" id="PTHR16263">
    <property type="entry name" value="TETRATRICOPEPTIDE REPEAT PROTEIN 38"/>
    <property type="match status" value="1"/>
</dbReference>
<dbReference type="AlphaFoldDB" id="A0A2B4RDH9"/>
<reference evidence="4" key="1">
    <citation type="journal article" date="2017" name="bioRxiv">
        <title>Comparative analysis of the genomes of Stylophora pistillata and Acropora digitifera provides evidence for extensive differences between species of corals.</title>
        <authorList>
            <person name="Voolstra C.R."/>
            <person name="Li Y."/>
            <person name="Liew Y.J."/>
            <person name="Baumgarten S."/>
            <person name="Zoccola D."/>
            <person name="Flot J.-F."/>
            <person name="Tambutte S."/>
            <person name="Allemand D."/>
            <person name="Aranda M."/>
        </authorList>
    </citation>
    <scope>NUCLEOTIDE SEQUENCE [LARGE SCALE GENOMIC DNA]</scope>
</reference>
<keyword evidence="2" id="KW-0802">TPR repeat</keyword>
<keyword evidence="1" id="KW-0677">Repeat</keyword>
<gene>
    <name evidence="3" type="primary">Ttc38</name>
    <name evidence="3" type="ORF">AWC38_SpisGene20946</name>
</gene>
<comment type="caution">
    <text evidence="3">The sequence shown here is derived from an EMBL/GenBank/DDBJ whole genome shotgun (WGS) entry which is preliminary data.</text>
</comment>
<dbReference type="OrthoDB" id="1427555at2759"/>
<organism evidence="3 4">
    <name type="scientific">Stylophora pistillata</name>
    <name type="common">Smooth cauliflower coral</name>
    <dbReference type="NCBI Taxonomy" id="50429"/>
    <lineage>
        <taxon>Eukaryota</taxon>
        <taxon>Metazoa</taxon>
        <taxon>Cnidaria</taxon>
        <taxon>Anthozoa</taxon>
        <taxon>Hexacorallia</taxon>
        <taxon>Scleractinia</taxon>
        <taxon>Astrocoeniina</taxon>
        <taxon>Pocilloporidae</taxon>
        <taxon>Stylophora</taxon>
    </lineage>
</organism>
<evidence type="ECO:0000313" key="4">
    <source>
        <dbReference type="Proteomes" id="UP000225706"/>
    </source>
</evidence>
<dbReference type="InterPro" id="IPR033891">
    <property type="entry name" value="TTC38"/>
</dbReference>
<evidence type="ECO:0000256" key="2">
    <source>
        <dbReference type="ARBA" id="ARBA00022803"/>
    </source>
</evidence>
<dbReference type="EMBL" id="LSMT01000717">
    <property type="protein sequence ID" value="PFX14869.1"/>
    <property type="molecule type" value="Genomic_DNA"/>
</dbReference>
<dbReference type="PANTHER" id="PTHR16263:SF4">
    <property type="entry name" value="TETRATRICOPEPTIDE REPEAT PROTEIN 38"/>
    <property type="match status" value="1"/>
</dbReference>
<dbReference type="Proteomes" id="UP000225706">
    <property type="component" value="Unassembled WGS sequence"/>
</dbReference>
<accession>A0A2B4RDH9</accession>
<name>A0A2B4RDH9_STYPI</name>